<dbReference type="Proteomes" id="UP000578449">
    <property type="component" value="Unassembled WGS sequence"/>
</dbReference>
<name>A0A840P685_9ACTN</name>
<comment type="caution">
    <text evidence="2">The sequence shown here is derived from an EMBL/GenBank/DDBJ whole genome shotgun (WGS) entry which is preliminary data.</text>
</comment>
<evidence type="ECO:0000256" key="1">
    <source>
        <dbReference type="SAM" id="Phobius"/>
    </source>
</evidence>
<reference evidence="2 3" key="1">
    <citation type="submission" date="2020-08" db="EMBL/GenBank/DDBJ databases">
        <title>Genomic Encyclopedia of Type Strains, Phase IV (KMG-IV): sequencing the most valuable type-strain genomes for metagenomic binning, comparative biology and taxonomic classification.</title>
        <authorList>
            <person name="Goeker M."/>
        </authorList>
    </citation>
    <scope>NUCLEOTIDE SEQUENCE [LARGE SCALE GENOMIC DNA]</scope>
    <source>
        <strain evidence="2 3">DSM 45615</strain>
    </source>
</reference>
<evidence type="ECO:0000313" key="3">
    <source>
        <dbReference type="Proteomes" id="UP000578449"/>
    </source>
</evidence>
<evidence type="ECO:0000313" key="2">
    <source>
        <dbReference type="EMBL" id="MBB5132980.1"/>
    </source>
</evidence>
<keyword evidence="1" id="KW-0472">Membrane</keyword>
<gene>
    <name evidence="2" type="ORF">HNP84_002701</name>
</gene>
<dbReference type="EMBL" id="JACHGN010000005">
    <property type="protein sequence ID" value="MBB5132980.1"/>
    <property type="molecule type" value="Genomic_DNA"/>
</dbReference>
<protein>
    <submittedName>
        <fullName evidence="2">Uncharacterized protein</fullName>
    </submittedName>
</protein>
<accession>A0A840P685</accession>
<proteinExistence type="predicted"/>
<organism evidence="2 3">
    <name type="scientific">Thermocatellispora tengchongensis</name>
    <dbReference type="NCBI Taxonomy" id="1073253"/>
    <lineage>
        <taxon>Bacteria</taxon>
        <taxon>Bacillati</taxon>
        <taxon>Actinomycetota</taxon>
        <taxon>Actinomycetes</taxon>
        <taxon>Streptosporangiales</taxon>
        <taxon>Streptosporangiaceae</taxon>
        <taxon>Thermocatellispora</taxon>
    </lineage>
</organism>
<feature type="transmembrane region" description="Helical" evidence="1">
    <location>
        <begin position="6"/>
        <end position="28"/>
    </location>
</feature>
<keyword evidence="3" id="KW-1185">Reference proteome</keyword>
<dbReference type="AlphaFoldDB" id="A0A840P685"/>
<keyword evidence="1" id="KW-1133">Transmembrane helix</keyword>
<keyword evidence="1" id="KW-0812">Transmembrane</keyword>
<sequence>MSGMRAVFALTLVIIAIGLVFFFVIGLLHR</sequence>